<evidence type="ECO:0000313" key="9">
    <source>
        <dbReference type="Proteomes" id="UP000808906"/>
    </source>
</evidence>
<dbReference type="GO" id="GO:0003700">
    <property type="term" value="F:DNA-binding transcription factor activity"/>
    <property type="evidence" value="ECO:0007669"/>
    <property type="project" value="TreeGrafter"/>
</dbReference>
<evidence type="ECO:0000313" key="6">
    <source>
        <dbReference type="EMBL" id="MBM4566680.1"/>
    </source>
</evidence>
<comment type="caution">
    <text evidence="6">The sequence shown here is derived from an EMBL/GenBank/DDBJ whole genome shotgun (WGS) entry which is preliminary data.</text>
</comment>
<evidence type="ECO:0000313" key="8">
    <source>
        <dbReference type="EMBL" id="NKW42142.1"/>
    </source>
</evidence>
<dbReference type="PRINTS" id="PR00455">
    <property type="entry name" value="HTHTETR"/>
</dbReference>
<dbReference type="PROSITE" id="PS50977">
    <property type="entry name" value="HTH_TETR_2"/>
    <property type="match status" value="1"/>
</dbReference>
<dbReference type="EMBL" id="WVDC01000004">
    <property type="protein sequence ID" value="NKW42142.1"/>
    <property type="molecule type" value="Genomic_DNA"/>
</dbReference>
<dbReference type="Proteomes" id="UP000603463">
    <property type="component" value="Unassembled WGS sequence"/>
</dbReference>
<dbReference type="Gene3D" id="1.10.357.10">
    <property type="entry name" value="Tetracycline Repressor, domain 2"/>
    <property type="match status" value="1"/>
</dbReference>
<reference evidence="6" key="1">
    <citation type="submission" date="2019-11" db="EMBL/GenBank/DDBJ databases">
        <title>Spread of Macrolides and rifampicin resistant Rhodococcus equi in clinical isolates in the USA.</title>
        <authorList>
            <person name="Alvarez-Narvaez S."/>
            <person name="Huber L."/>
            <person name="Cohen N.D."/>
            <person name="Slovis N."/>
            <person name="Greiter M."/>
            <person name="Giguere S."/>
            <person name="Hart K."/>
        </authorList>
    </citation>
    <scope>NUCLEOTIDE SEQUENCE</scope>
    <source>
        <strain evidence="6">Lh_17</strain>
    </source>
</reference>
<sequence length="209" mass="22448">MGVATSNGQRPARAKILDAACALFTTTGYAATTIKQIAARACVSSQSVYFVFGNKRSVLSSLLDVTIAGDDAPVATLDRGWFADAVAAPDPRDQLRIQIHHARLILERAADVLLAVRAGASADSEVAELWQTNLEQRRTVQRHLMEALAAKSPGVDPHAATDVALALLSPETYTHLVRESGWTPERYEAWVLDTVAVAAGLPPAHTQER</sequence>
<dbReference type="EMBL" id="WUXR01000006">
    <property type="protein sequence ID" value="MBM4566680.1"/>
    <property type="molecule type" value="Genomic_DNA"/>
</dbReference>
<dbReference type="EMBL" id="WVBC01000030">
    <property type="protein sequence ID" value="NKT79512.1"/>
    <property type="molecule type" value="Genomic_DNA"/>
</dbReference>
<name>A0A9Q2P6U5_RHOHA</name>
<dbReference type="GO" id="GO:0000976">
    <property type="term" value="F:transcription cis-regulatory region binding"/>
    <property type="evidence" value="ECO:0007669"/>
    <property type="project" value="TreeGrafter"/>
</dbReference>
<dbReference type="Proteomes" id="UP000808906">
    <property type="component" value="Unassembled WGS sequence"/>
</dbReference>
<dbReference type="AlphaFoldDB" id="A0A9Q2P6U5"/>
<accession>A0A9Q2P6U5</accession>
<evidence type="ECO:0000256" key="3">
    <source>
        <dbReference type="ARBA" id="ARBA00023163"/>
    </source>
</evidence>
<keyword evidence="3" id="KW-0804">Transcription</keyword>
<dbReference type="InterPro" id="IPR050109">
    <property type="entry name" value="HTH-type_TetR-like_transc_reg"/>
</dbReference>
<protein>
    <submittedName>
        <fullName evidence="6">TetR family transcriptional regulator</fullName>
    </submittedName>
</protein>
<evidence type="ECO:0000256" key="1">
    <source>
        <dbReference type="ARBA" id="ARBA00023015"/>
    </source>
</evidence>
<proteinExistence type="predicted"/>
<evidence type="ECO:0000256" key="2">
    <source>
        <dbReference type="ARBA" id="ARBA00023125"/>
    </source>
</evidence>
<evidence type="ECO:0000256" key="4">
    <source>
        <dbReference type="PROSITE-ProRule" id="PRU00335"/>
    </source>
</evidence>
<dbReference type="SUPFAM" id="SSF46689">
    <property type="entry name" value="Homeodomain-like"/>
    <property type="match status" value="1"/>
</dbReference>
<feature type="domain" description="HTH tetR-type" evidence="5">
    <location>
        <begin position="10"/>
        <end position="70"/>
    </location>
</feature>
<dbReference type="InterPro" id="IPR001647">
    <property type="entry name" value="HTH_TetR"/>
</dbReference>
<dbReference type="Proteomes" id="UP000608063">
    <property type="component" value="Unassembled WGS sequence"/>
</dbReference>
<dbReference type="PANTHER" id="PTHR30055">
    <property type="entry name" value="HTH-TYPE TRANSCRIPTIONAL REGULATOR RUTR"/>
    <property type="match status" value="1"/>
</dbReference>
<feature type="DNA-binding region" description="H-T-H motif" evidence="4">
    <location>
        <begin position="33"/>
        <end position="52"/>
    </location>
</feature>
<keyword evidence="2 4" id="KW-0238">DNA-binding</keyword>
<organism evidence="6 9">
    <name type="scientific">Rhodococcus hoagii</name>
    <name type="common">Corynebacterium equii</name>
    <dbReference type="NCBI Taxonomy" id="43767"/>
    <lineage>
        <taxon>Bacteria</taxon>
        <taxon>Bacillati</taxon>
        <taxon>Actinomycetota</taxon>
        <taxon>Actinomycetes</taxon>
        <taxon>Mycobacteriales</taxon>
        <taxon>Nocardiaceae</taxon>
        <taxon>Prescottella</taxon>
    </lineage>
</organism>
<reference evidence="7" key="2">
    <citation type="journal article" date="2020" name="Environ. Microbiol.">
        <title>The novel and transferable erm(51) gene confers Macrolides, Lincosamides, and Streptogramins B (MLSB) resistance to clonal Rhodococcus equi in the environment.</title>
        <authorList>
            <person name="Huber L."/>
            <person name="Giguere S."/>
            <person name="Slovis N.M."/>
            <person name="Alvarez-Narvaez S."/>
            <person name="Hart K.A."/>
            <person name="Greiter M."/>
            <person name="Morris E.R.A."/>
            <person name="Cohen N.D."/>
        </authorList>
    </citation>
    <scope>NUCLEOTIDE SEQUENCE</scope>
    <source>
        <strain evidence="7">Lh_116_1</strain>
        <strain evidence="8">Lh_16_1</strain>
    </source>
</reference>
<dbReference type="Pfam" id="PF00440">
    <property type="entry name" value="TetR_N"/>
    <property type="match status" value="1"/>
</dbReference>
<keyword evidence="1" id="KW-0805">Transcription regulation</keyword>
<gene>
    <name evidence="6" type="ORF">GS441_14870</name>
    <name evidence="7" type="ORF">GS882_15505</name>
    <name evidence="8" type="ORF">GS947_11075</name>
</gene>
<evidence type="ECO:0000259" key="5">
    <source>
        <dbReference type="PROSITE" id="PS50977"/>
    </source>
</evidence>
<dbReference type="InterPro" id="IPR009057">
    <property type="entry name" value="Homeodomain-like_sf"/>
</dbReference>
<evidence type="ECO:0000313" key="7">
    <source>
        <dbReference type="EMBL" id="NKT79512.1"/>
    </source>
</evidence>
<dbReference type="PANTHER" id="PTHR30055:SF234">
    <property type="entry name" value="HTH-TYPE TRANSCRIPTIONAL REGULATOR BETI"/>
    <property type="match status" value="1"/>
</dbReference>